<comment type="caution">
    <text evidence="2">The sequence shown here is derived from an EMBL/GenBank/DDBJ whole genome shotgun (WGS) entry which is preliminary data.</text>
</comment>
<evidence type="ECO:0000313" key="3">
    <source>
        <dbReference type="Proteomes" id="UP001628156"/>
    </source>
</evidence>
<evidence type="ECO:0008006" key="4">
    <source>
        <dbReference type="Google" id="ProtNLM"/>
    </source>
</evidence>
<protein>
    <recommendedName>
        <fullName evidence="4">Zinc finger domain containing protein</fullName>
    </recommendedName>
</protein>
<keyword evidence="3" id="KW-1185">Reference proteome</keyword>
<feature type="compositionally biased region" description="Polar residues" evidence="1">
    <location>
        <begin position="73"/>
        <end position="83"/>
    </location>
</feature>
<proteinExistence type="predicted"/>
<accession>A0ABQ0DN73</accession>
<feature type="region of interest" description="Disordered" evidence="1">
    <location>
        <begin position="65"/>
        <end position="85"/>
    </location>
</feature>
<organism evidence="2 3">
    <name type="scientific">Entamoeba nuttalli</name>
    <dbReference type="NCBI Taxonomy" id="412467"/>
    <lineage>
        <taxon>Eukaryota</taxon>
        <taxon>Amoebozoa</taxon>
        <taxon>Evosea</taxon>
        <taxon>Archamoebae</taxon>
        <taxon>Mastigamoebida</taxon>
        <taxon>Entamoebidae</taxon>
        <taxon>Entamoeba</taxon>
    </lineage>
</organism>
<sequence length="165" mass="18666">MNTDSVKIVIPINCSVSQLINQVNYEMNKRGNYLSFTTIPKQLETLPLSEFLSITNRLSIEETIESPSESPIDNSSIKTQSPTIPEKKSIKLKTKTRKSGEFYLPQQLATCHYCKKRKPVSFQCLKSPSHRFCQSCLKKTRCSGICPICTDCCSCSRCRTARQSN</sequence>
<dbReference type="Proteomes" id="UP001628156">
    <property type="component" value="Unassembled WGS sequence"/>
</dbReference>
<name>A0ABQ0DN73_9EUKA</name>
<evidence type="ECO:0000256" key="1">
    <source>
        <dbReference type="SAM" id="MobiDB-lite"/>
    </source>
</evidence>
<gene>
    <name evidence="2" type="ORF">ENUP19_0181G0009</name>
</gene>
<reference evidence="2 3" key="1">
    <citation type="journal article" date="2019" name="PLoS Negl. Trop. Dis.">
        <title>Whole genome sequencing of Entamoeba nuttalli reveals mammalian host-related molecular signatures and a novel octapeptide-repeat surface protein.</title>
        <authorList>
            <person name="Tanaka M."/>
            <person name="Makiuchi T."/>
            <person name="Komiyama T."/>
            <person name="Shiina T."/>
            <person name="Osaki K."/>
            <person name="Tachibana H."/>
        </authorList>
    </citation>
    <scope>NUCLEOTIDE SEQUENCE [LARGE SCALE GENOMIC DNA]</scope>
    <source>
        <strain evidence="2 3">P19-061405</strain>
    </source>
</reference>
<dbReference type="EMBL" id="BAAFRS010000181">
    <property type="protein sequence ID" value="GAB1224223.1"/>
    <property type="molecule type" value="Genomic_DNA"/>
</dbReference>
<evidence type="ECO:0000313" key="2">
    <source>
        <dbReference type="EMBL" id="GAB1224223.1"/>
    </source>
</evidence>